<keyword evidence="6" id="KW-1133">Transmembrane helix</keyword>
<reference evidence="10" key="1">
    <citation type="journal article" date="2018" name="DNA Res.">
        <title>Multiple hybrid de novo genome assembly of finger millet, an orphan allotetraploid crop.</title>
        <authorList>
            <person name="Hatakeyama M."/>
            <person name="Aluri S."/>
            <person name="Balachadran M.T."/>
            <person name="Sivarajan S.R."/>
            <person name="Patrignani A."/>
            <person name="Gruter S."/>
            <person name="Poveda L."/>
            <person name="Shimizu-Inatsugi R."/>
            <person name="Baeten J."/>
            <person name="Francoijs K.J."/>
            <person name="Nataraja K.N."/>
            <person name="Reddy Y.A.N."/>
            <person name="Phadnis S."/>
            <person name="Ravikumar R.L."/>
            <person name="Schlapbach R."/>
            <person name="Sreeman S.M."/>
            <person name="Shimizu K.K."/>
        </authorList>
    </citation>
    <scope>NUCLEOTIDE SEQUENCE</scope>
</reference>
<evidence type="ECO:0000256" key="3">
    <source>
        <dbReference type="ARBA" id="ARBA00022679"/>
    </source>
</evidence>
<evidence type="ECO:0000313" key="10">
    <source>
        <dbReference type="EMBL" id="GJN06989.1"/>
    </source>
</evidence>
<evidence type="ECO:0000256" key="5">
    <source>
        <dbReference type="ARBA" id="ARBA00022968"/>
    </source>
</evidence>
<keyword evidence="3" id="KW-0808">Transferase</keyword>
<evidence type="ECO:0000256" key="2">
    <source>
        <dbReference type="ARBA" id="ARBA00022676"/>
    </source>
</evidence>
<dbReference type="GO" id="GO:0000139">
    <property type="term" value="C:Golgi membrane"/>
    <property type="evidence" value="ECO:0007669"/>
    <property type="project" value="UniProtKB-SubCell"/>
</dbReference>
<evidence type="ECO:0000256" key="8">
    <source>
        <dbReference type="ARBA" id="ARBA00023136"/>
    </source>
</evidence>
<sequence length="281" mass="32044">MLAHPETEWLWWLDPTAVVTDMGFALPLDRYVTSNLVVHGHHADLFARRSWAAVSTRSLLLRNCQWSLHLLDAWATMGPAGRVRRDAGNLLSAVLTGRQSPEADDQSALVHLLLTDPDSWMDKVYVESQYHLHGPWTGLVDRYERNAAQHHPGFGDHRWPFVTGFAGCDPKIKEEDAMEKQRCVKGMERAFNFADNQVLRMYGFEHRSLESDEVRRVANRSADPLQAKEEAMSYLKKPKDPPPAPKKKTARRKRRRSAKGTTGGETVLVRILEKLGWRNES</sequence>
<keyword evidence="5" id="KW-0735">Signal-anchor</keyword>
<evidence type="ECO:0000256" key="9">
    <source>
        <dbReference type="SAM" id="MobiDB-lite"/>
    </source>
</evidence>
<evidence type="ECO:0000313" key="11">
    <source>
        <dbReference type="Proteomes" id="UP001054889"/>
    </source>
</evidence>
<comment type="caution">
    <text evidence="10">The sequence shown here is derived from an EMBL/GenBank/DDBJ whole genome shotgun (WGS) entry which is preliminary data.</text>
</comment>
<evidence type="ECO:0000256" key="7">
    <source>
        <dbReference type="ARBA" id="ARBA00023034"/>
    </source>
</evidence>
<dbReference type="PANTHER" id="PTHR31311:SF21">
    <property type="entry name" value="GLYCOSYLTRANSFERASE 3"/>
    <property type="match status" value="1"/>
</dbReference>
<dbReference type="GO" id="GO:0016758">
    <property type="term" value="F:hexosyltransferase activity"/>
    <property type="evidence" value="ECO:0007669"/>
    <property type="project" value="TreeGrafter"/>
</dbReference>
<dbReference type="GO" id="GO:0009969">
    <property type="term" value="P:xyloglucan biosynthetic process"/>
    <property type="evidence" value="ECO:0007669"/>
    <property type="project" value="TreeGrafter"/>
</dbReference>
<feature type="compositionally biased region" description="Basic residues" evidence="9">
    <location>
        <begin position="245"/>
        <end position="258"/>
    </location>
</feature>
<dbReference type="GO" id="GO:0005802">
    <property type="term" value="C:trans-Golgi network"/>
    <property type="evidence" value="ECO:0007669"/>
    <property type="project" value="TreeGrafter"/>
</dbReference>
<keyword evidence="8" id="KW-0472">Membrane</keyword>
<reference evidence="10" key="2">
    <citation type="submission" date="2021-12" db="EMBL/GenBank/DDBJ databases">
        <title>Resequencing data analysis of finger millet.</title>
        <authorList>
            <person name="Hatakeyama M."/>
            <person name="Aluri S."/>
            <person name="Balachadran M.T."/>
            <person name="Sivarajan S.R."/>
            <person name="Poveda L."/>
            <person name="Shimizu-Inatsugi R."/>
            <person name="Schlapbach R."/>
            <person name="Sreeman S.M."/>
            <person name="Shimizu K.K."/>
        </authorList>
    </citation>
    <scope>NUCLEOTIDE SEQUENCE</scope>
</reference>
<keyword evidence="7" id="KW-0333">Golgi apparatus</keyword>
<accession>A0AAV5D7M3</accession>
<protein>
    <submittedName>
        <fullName evidence="10">Uncharacterized protein</fullName>
    </submittedName>
</protein>
<comment type="subcellular location">
    <subcellularLocation>
        <location evidence="1">Golgi apparatus membrane</location>
        <topology evidence="1">Single-pass type II membrane protein</topology>
    </subcellularLocation>
</comment>
<dbReference type="EMBL" id="BQKI01000013">
    <property type="protein sequence ID" value="GJN06989.1"/>
    <property type="molecule type" value="Genomic_DNA"/>
</dbReference>
<evidence type="ECO:0000256" key="6">
    <source>
        <dbReference type="ARBA" id="ARBA00022989"/>
    </source>
</evidence>
<dbReference type="PANTHER" id="PTHR31311">
    <property type="entry name" value="XYLOGLUCAN 6-XYLOSYLTRANSFERASE 5-RELATED-RELATED"/>
    <property type="match status" value="1"/>
</dbReference>
<keyword evidence="2" id="KW-0328">Glycosyltransferase</keyword>
<dbReference type="InterPro" id="IPR008630">
    <property type="entry name" value="Glyco_trans_34"/>
</dbReference>
<proteinExistence type="predicted"/>
<keyword evidence="4" id="KW-0812">Transmembrane</keyword>
<dbReference type="Proteomes" id="UP001054889">
    <property type="component" value="Unassembled WGS sequence"/>
</dbReference>
<organism evidence="10 11">
    <name type="scientific">Eleusine coracana subsp. coracana</name>
    <dbReference type="NCBI Taxonomy" id="191504"/>
    <lineage>
        <taxon>Eukaryota</taxon>
        <taxon>Viridiplantae</taxon>
        <taxon>Streptophyta</taxon>
        <taxon>Embryophyta</taxon>
        <taxon>Tracheophyta</taxon>
        <taxon>Spermatophyta</taxon>
        <taxon>Magnoliopsida</taxon>
        <taxon>Liliopsida</taxon>
        <taxon>Poales</taxon>
        <taxon>Poaceae</taxon>
        <taxon>PACMAD clade</taxon>
        <taxon>Chloridoideae</taxon>
        <taxon>Cynodonteae</taxon>
        <taxon>Eleusininae</taxon>
        <taxon>Eleusine</taxon>
    </lineage>
</organism>
<name>A0AAV5D7M3_ELECO</name>
<dbReference type="AlphaFoldDB" id="A0AAV5D7M3"/>
<feature type="region of interest" description="Disordered" evidence="9">
    <location>
        <begin position="215"/>
        <end position="265"/>
    </location>
</feature>
<evidence type="ECO:0000256" key="4">
    <source>
        <dbReference type="ARBA" id="ARBA00022692"/>
    </source>
</evidence>
<dbReference type="Pfam" id="PF05637">
    <property type="entry name" value="Glyco_transf_34"/>
    <property type="match status" value="1"/>
</dbReference>
<evidence type="ECO:0000256" key="1">
    <source>
        <dbReference type="ARBA" id="ARBA00004323"/>
    </source>
</evidence>
<keyword evidence="11" id="KW-1185">Reference proteome</keyword>
<dbReference type="GO" id="GO:0005768">
    <property type="term" value="C:endosome"/>
    <property type="evidence" value="ECO:0007669"/>
    <property type="project" value="TreeGrafter"/>
</dbReference>
<gene>
    <name evidence="10" type="primary">ga24774</name>
    <name evidence="10" type="ORF">PR202_ga24774</name>
</gene>